<dbReference type="SMART" id="SM00382">
    <property type="entry name" value="AAA"/>
    <property type="match status" value="2"/>
</dbReference>
<dbReference type="PANTHER" id="PTHR11638:SF111">
    <property type="entry name" value="ATP-DEPENDENT CLP PROTEASE ATP-BINDING SUBUNIT CLPA"/>
    <property type="match status" value="1"/>
</dbReference>
<evidence type="ECO:0000256" key="2">
    <source>
        <dbReference type="ARBA" id="ARBA00022737"/>
    </source>
</evidence>
<dbReference type="InterPro" id="IPR018368">
    <property type="entry name" value="ClpA/B_CS1"/>
</dbReference>
<evidence type="ECO:0000259" key="8">
    <source>
        <dbReference type="PROSITE" id="PS51903"/>
    </source>
</evidence>
<evidence type="ECO:0000256" key="5">
    <source>
        <dbReference type="ARBA" id="ARBA00023186"/>
    </source>
</evidence>
<accession>A0A1H7UL84</accession>
<dbReference type="Gene3D" id="1.10.8.60">
    <property type="match status" value="2"/>
</dbReference>
<dbReference type="CDD" id="cd19499">
    <property type="entry name" value="RecA-like_ClpB_Hsp104-like"/>
    <property type="match status" value="1"/>
</dbReference>
<keyword evidence="9" id="KW-0645">Protease</keyword>
<dbReference type="Pfam" id="PF00004">
    <property type="entry name" value="AAA"/>
    <property type="match status" value="1"/>
</dbReference>
<gene>
    <name evidence="9" type="ORF">SAMN05443999_110119</name>
</gene>
<dbReference type="FunFam" id="3.40.50.300:FF:000010">
    <property type="entry name" value="Chaperone clpB 1, putative"/>
    <property type="match status" value="1"/>
</dbReference>
<keyword evidence="2 6" id="KW-0677">Repeat</keyword>
<evidence type="ECO:0000256" key="3">
    <source>
        <dbReference type="ARBA" id="ARBA00022741"/>
    </source>
</evidence>
<evidence type="ECO:0000313" key="10">
    <source>
        <dbReference type="Proteomes" id="UP000199582"/>
    </source>
</evidence>
<dbReference type="GO" id="GO:0016887">
    <property type="term" value="F:ATP hydrolysis activity"/>
    <property type="evidence" value="ECO:0007669"/>
    <property type="project" value="InterPro"/>
</dbReference>
<dbReference type="CDD" id="cd00009">
    <property type="entry name" value="AAA"/>
    <property type="match status" value="1"/>
</dbReference>
<dbReference type="SUPFAM" id="SSF81923">
    <property type="entry name" value="Double Clp-N motif"/>
    <property type="match status" value="1"/>
</dbReference>
<protein>
    <submittedName>
        <fullName evidence="9">ATP-dependent Clp protease ATP-binding subunit ClpA</fullName>
    </submittedName>
</protein>
<dbReference type="NCBIfam" id="TIGR02639">
    <property type="entry name" value="ClpA"/>
    <property type="match status" value="1"/>
</dbReference>
<evidence type="ECO:0000256" key="4">
    <source>
        <dbReference type="ARBA" id="ARBA00022840"/>
    </source>
</evidence>
<evidence type="ECO:0000256" key="1">
    <source>
        <dbReference type="ARBA" id="ARBA00008675"/>
    </source>
</evidence>
<dbReference type="EMBL" id="FOAG01000010">
    <property type="protein sequence ID" value="SEL97398.1"/>
    <property type="molecule type" value="Genomic_DNA"/>
</dbReference>
<dbReference type="GO" id="GO:0005524">
    <property type="term" value="F:ATP binding"/>
    <property type="evidence" value="ECO:0007669"/>
    <property type="project" value="UniProtKB-KW"/>
</dbReference>
<organism evidence="9 10">
    <name type="scientific">Roseovarius azorensis</name>
    <dbReference type="NCBI Taxonomy" id="1287727"/>
    <lineage>
        <taxon>Bacteria</taxon>
        <taxon>Pseudomonadati</taxon>
        <taxon>Pseudomonadota</taxon>
        <taxon>Alphaproteobacteria</taxon>
        <taxon>Rhodobacterales</taxon>
        <taxon>Roseobacteraceae</taxon>
        <taxon>Roseovarius</taxon>
    </lineage>
</organism>
<dbReference type="InterPro" id="IPR050130">
    <property type="entry name" value="ClpA_ClpB"/>
</dbReference>
<dbReference type="GO" id="GO:0006508">
    <property type="term" value="P:proteolysis"/>
    <property type="evidence" value="ECO:0007669"/>
    <property type="project" value="UniProtKB-KW"/>
</dbReference>
<evidence type="ECO:0000313" key="9">
    <source>
        <dbReference type="EMBL" id="SEL97398.1"/>
    </source>
</evidence>
<dbReference type="PANTHER" id="PTHR11638">
    <property type="entry name" value="ATP-DEPENDENT CLP PROTEASE"/>
    <property type="match status" value="1"/>
</dbReference>
<evidence type="ECO:0000256" key="6">
    <source>
        <dbReference type="PROSITE-ProRule" id="PRU01251"/>
    </source>
</evidence>
<dbReference type="STRING" id="1287727.SAMN05443999_110119"/>
<dbReference type="FunFam" id="3.40.50.300:FF:000025">
    <property type="entry name" value="ATP-dependent Clp protease subunit"/>
    <property type="match status" value="1"/>
</dbReference>
<name>A0A1H7UL84_9RHOB</name>
<dbReference type="RefSeq" id="WP_093038488.1">
    <property type="nucleotide sequence ID" value="NZ_FOAG01000010.1"/>
</dbReference>
<dbReference type="PROSITE" id="PS00871">
    <property type="entry name" value="CLPAB_2"/>
    <property type="match status" value="1"/>
</dbReference>
<feature type="domain" description="Clp R" evidence="8">
    <location>
        <begin position="1"/>
        <end position="147"/>
    </location>
</feature>
<dbReference type="InterPro" id="IPR027417">
    <property type="entry name" value="P-loop_NTPase"/>
</dbReference>
<dbReference type="InterPro" id="IPR003959">
    <property type="entry name" value="ATPase_AAA_core"/>
</dbReference>
<dbReference type="InterPro" id="IPR003593">
    <property type="entry name" value="AAA+_ATPase"/>
</dbReference>
<keyword evidence="5 7" id="KW-0143">Chaperone</keyword>
<evidence type="ECO:0000256" key="7">
    <source>
        <dbReference type="RuleBase" id="RU004432"/>
    </source>
</evidence>
<dbReference type="InterPro" id="IPR019489">
    <property type="entry name" value="Clp_ATPase_C"/>
</dbReference>
<keyword evidence="4 7" id="KW-0067">ATP-binding</keyword>
<dbReference type="Gene3D" id="1.10.1780.10">
    <property type="entry name" value="Clp, N-terminal domain"/>
    <property type="match status" value="1"/>
</dbReference>
<dbReference type="Proteomes" id="UP000199582">
    <property type="component" value="Unassembled WGS sequence"/>
</dbReference>
<keyword evidence="9" id="KW-0378">Hydrolase</keyword>
<dbReference type="InterPro" id="IPR036628">
    <property type="entry name" value="Clp_N_dom_sf"/>
</dbReference>
<sequence length="778" mass="85040">MPSFSNTLEQAIHAALALANARQHEFATLEHLLLALVDEPDAARVMKACSVNTEELRTTLVEFIDDDLANLVTDIDGSEAVPTAAFQRVIQRAAIHVQSSGRTEVTGANVLVAIFAERESNAAYFLQEQDMTRYDAVNFIAHGVAKDPAYGESRPVIGASDLEDEAAGKQTETDAVEAGDSALSKYCVDLNEKARRGDIDPLIGRDSEVERCIQVLCRRRKNNPLLVGDPGVGKTAIAEGLALKIVKGETPKVLSRTTIFSLDMGALLAGTRYRGDFEERLKAVVNDLEKHPDAVLFIDEIHTVIGAGATSGGAMDASNLLKPALQGGKLRCMGSTTYKEFRQHFEKDRALSRRFQKIDVNEPTVEDTVKILKGLKPYFEDHHHVKYTNDAIRSAVDLAARYINDRKLPDKAIDVIDEAGAAQHLVAASKRRKSIGVKEIEDVVAKIARIPPKNVSKNDAEVLKDLEAALKRTVFGQDAAIEALASSIKLARAGLREPEKPIGNYLFAGPTGVGKTEVAKQLSDTLGVELLRFDMSEYMEKHAVSRLIGAPPGYVGFDQGGLLTDGVDQHPHCVLLLDEIEKAHPDVFNILLQVMDHGTLTDHNGRKVDFRNVVLIMTSNAGASELAKSAIGFGRDRREGEDTAAIERTFTPEFRNRLDAVISFAPLPKSVILKVVEKFVLQLEAQLLDRDVTIELTEPAAEWLADKGYDDKMGARPLARVIQEHIKKPLAEELLFGKLAKGGVVRVSVREGKIALDVEGPVNRRLTGKKKPPLLTAE</sequence>
<dbReference type="PRINTS" id="PR00300">
    <property type="entry name" value="CLPPROTEASEA"/>
</dbReference>
<dbReference type="Pfam" id="PF07724">
    <property type="entry name" value="AAA_2"/>
    <property type="match status" value="1"/>
</dbReference>
<dbReference type="InterPro" id="IPR001270">
    <property type="entry name" value="ClpA/B"/>
</dbReference>
<dbReference type="Pfam" id="PF17871">
    <property type="entry name" value="AAA_lid_9"/>
    <property type="match status" value="1"/>
</dbReference>
<dbReference type="InterPro" id="IPR028299">
    <property type="entry name" value="ClpA/B_CS2"/>
</dbReference>
<proteinExistence type="inferred from homology"/>
<dbReference type="SMART" id="SM01086">
    <property type="entry name" value="ClpB_D2-small"/>
    <property type="match status" value="1"/>
</dbReference>
<dbReference type="PROSITE" id="PS51903">
    <property type="entry name" value="CLP_R"/>
    <property type="match status" value="1"/>
</dbReference>
<dbReference type="InterPro" id="IPR041546">
    <property type="entry name" value="ClpA/ClpB_AAA_lid"/>
</dbReference>
<dbReference type="InterPro" id="IPR013461">
    <property type="entry name" value="ClpA"/>
</dbReference>
<dbReference type="PROSITE" id="PS00870">
    <property type="entry name" value="CLPAB_1"/>
    <property type="match status" value="1"/>
</dbReference>
<dbReference type="Pfam" id="PF02861">
    <property type="entry name" value="Clp_N"/>
    <property type="match status" value="1"/>
</dbReference>
<dbReference type="GO" id="GO:0043335">
    <property type="term" value="P:protein unfolding"/>
    <property type="evidence" value="ECO:0007669"/>
    <property type="project" value="InterPro"/>
</dbReference>
<dbReference type="OrthoDB" id="9803641at2"/>
<dbReference type="SUPFAM" id="SSF52540">
    <property type="entry name" value="P-loop containing nucleoside triphosphate hydrolases"/>
    <property type="match status" value="2"/>
</dbReference>
<dbReference type="Pfam" id="PF10431">
    <property type="entry name" value="ClpB_D2-small"/>
    <property type="match status" value="1"/>
</dbReference>
<reference evidence="9 10" key="1">
    <citation type="submission" date="2016-10" db="EMBL/GenBank/DDBJ databases">
        <authorList>
            <person name="de Groot N.N."/>
        </authorList>
    </citation>
    <scope>NUCLEOTIDE SEQUENCE [LARGE SCALE GENOMIC DNA]</scope>
    <source>
        <strain evidence="9 10">DSM 100674</strain>
    </source>
</reference>
<keyword evidence="3 7" id="KW-0547">Nucleotide-binding</keyword>
<dbReference type="GO" id="GO:0005737">
    <property type="term" value="C:cytoplasm"/>
    <property type="evidence" value="ECO:0007669"/>
    <property type="project" value="TreeGrafter"/>
</dbReference>
<keyword evidence="10" id="KW-1185">Reference proteome</keyword>
<dbReference type="Gene3D" id="3.40.50.300">
    <property type="entry name" value="P-loop containing nucleotide triphosphate hydrolases"/>
    <property type="match status" value="2"/>
</dbReference>
<dbReference type="InterPro" id="IPR004176">
    <property type="entry name" value="Clp_R_N"/>
</dbReference>
<dbReference type="GO" id="GO:0034605">
    <property type="term" value="P:cellular response to heat"/>
    <property type="evidence" value="ECO:0007669"/>
    <property type="project" value="TreeGrafter"/>
</dbReference>
<dbReference type="GO" id="GO:0008233">
    <property type="term" value="F:peptidase activity"/>
    <property type="evidence" value="ECO:0007669"/>
    <property type="project" value="UniProtKB-KW"/>
</dbReference>
<comment type="similarity">
    <text evidence="1 7">Belongs to the ClpA/ClpB family.</text>
</comment>
<dbReference type="AlphaFoldDB" id="A0A1H7UL84"/>